<proteinExistence type="inferred from homology"/>
<dbReference type="NCBIfam" id="NF008183">
    <property type="entry name" value="PRK10933.1"/>
    <property type="match status" value="1"/>
</dbReference>
<evidence type="ECO:0000259" key="4">
    <source>
        <dbReference type="SMART" id="SM00642"/>
    </source>
</evidence>
<dbReference type="EC" id="3.2.1.93" evidence="5"/>
<evidence type="ECO:0000256" key="2">
    <source>
        <dbReference type="ARBA" id="ARBA00022801"/>
    </source>
</evidence>
<dbReference type="FunFam" id="3.90.400.10:FF:000002">
    <property type="entry name" value="Sucrose isomerase"/>
    <property type="match status" value="1"/>
</dbReference>
<dbReference type="FunFam" id="3.20.20.80:FF:000064">
    <property type="entry name" value="Oligo-1,6-glucosidase"/>
    <property type="match status" value="2"/>
</dbReference>
<dbReference type="Gene3D" id="3.20.20.80">
    <property type="entry name" value="Glycosidases"/>
    <property type="match status" value="1"/>
</dbReference>
<feature type="domain" description="Glycosyl hydrolase family 13 catalytic" evidence="4">
    <location>
        <begin position="14"/>
        <end position="419"/>
    </location>
</feature>
<keyword evidence="6" id="KW-1185">Reference proteome</keyword>
<organism evidence="5 6">
    <name type="scientific">Sporofaciens musculi</name>
    <dbReference type="NCBI Taxonomy" id="2681861"/>
    <lineage>
        <taxon>Bacteria</taxon>
        <taxon>Bacillati</taxon>
        <taxon>Bacillota</taxon>
        <taxon>Clostridia</taxon>
        <taxon>Lachnospirales</taxon>
        <taxon>Lachnospiraceae</taxon>
        <taxon>Sporofaciens</taxon>
    </lineage>
</organism>
<dbReference type="SMART" id="SM00642">
    <property type="entry name" value="Aamy"/>
    <property type="match status" value="1"/>
</dbReference>
<dbReference type="InterPro" id="IPR013780">
    <property type="entry name" value="Glyco_hydro_b"/>
</dbReference>
<comment type="caution">
    <text evidence="5">The sequence shown here is derived from an EMBL/GenBank/DDBJ whole genome shotgun (WGS) entry which is preliminary data.</text>
</comment>
<dbReference type="SUPFAM" id="SSF51445">
    <property type="entry name" value="(Trans)glycosidases"/>
    <property type="match status" value="1"/>
</dbReference>
<dbReference type="InterPro" id="IPR056300">
    <property type="entry name" value="SusG-like_C"/>
</dbReference>
<evidence type="ECO:0000256" key="1">
    <source>
        <dbReference type="ARBA" id="ARBA00008061"/>
    </source>
</evidence>
<evidence type="ECO:0000256" key="3">
    <source>
        <dbReference type="ARBA" id="ARBA00023295"/>
    </source>
</evidence>
<dbReference type="Gene3D" id="3.90.400.10">
    <property type="entry name" value="Oligo-1,6-glucosidase, Domain 2"/>
    <property type="match status" value="1"/>
</dbReference>
<name>A0A7X3MKP6_9FIRM</name>
<comment type="similarity">
    <text evidence="1">Belongs to the glycosyl hydrolase 13 family.</text>
</comment>
<dbReference type="PANTHER" id="PTHR10357:SF179">
    <property type="entry name" value="NEUTRAL AND BASIC AMINO ACID TRANSPORT PROTEIN RBAT"/>
    <property type="match status" value="1"/>
</dbReference>
<keyword evidence="3 5" id="KW-0326">Glycosidase</keyword>
<dbReference type="Pfam" id="PF00128">
    <property type="entry name" value="Alpha-amylase"/>
    <property type="match status" value="1"/>
</dbReference>
<dbReference type="GO" id="GO:0009313">
    <property type="term" value="P:oligosaccharide catabolic process"/>
    <property type="evidence" value="ECO:0007669"/>
    <property type="project" value="TreeGrafter"/>
</dbReference>
<dbReference type="Proteomes" id="UP000460412">
    <property type="component" value="Unassembled WGS sequence"/>
</dbReference>
<dbReference type="Pfam" id="PF23915">
    <property type="entry name" value="SusG_C"/>
    <property type="match status" value="1"/>
</dbReference>
<dbReference type="InterPro" id="IPR045857">
    <property type="entry name" value="O16G_dom_2"/>
</dbReference>
<protein>
    <submittedName>
        <fullName evidence="5">Alpha,alpha-phosphotrehalase</fullName>
        <ecNumber evidence="5">3.2.1.93</ecNumber>
    </submittedName>
</protein>
<keyword evidence="2 5" id="KW-0378">Hydrolase</keyword>
<evidence type="ECO:0000313" key="6">
    <source>
        <dbReference type="Proteomes" id="UP000460412"/>
    </source>
</evidence>
<evidence type="ECO:0000313" key="5">
    <source>
        <dbReference type="EMBL" id="MXP78213.1"/>
    </source>
</evidence>
<accession>A0A7X3MKP6</accession>
<dbReference type="PANTHER" id="PTHR10357">
    <property type="entry name" value="ALPHA-AMYLASE FAMILY MEMBER"/>
    <property type="match status" value="1"/>
</dbReference>
<dbReference type="GO" id="GO:0004556">
    <property type="term" value="F:alpha-amylase activity"/>
    <property type="evidence" value="ECO:0007669"/>
    <property type="project" value="TreeGrafter"/>
</dbReference>
<dbReference type="GO" id="GO:0008788">
    <property type="term" value="F:alpha,alpha-phosphotrehalase activity"/>
    <property type="evidence" value="ECO:0007669"/>
    <property type="project" value="UniProtKB-EC"/>
</dbReference>
<dbReference type="InterPro" id="IPR006047">
    <property type="entry name" value="GH13_cat_dom"/>
</dbReference>
<reference evidence="5 6" key="1">
    <citation type="submission" date="2019-12" db="EMBL/GenBank/DDBJ databases">
        <title>Sporaefaciens musculi gen. nov., sp. nov., a novel bacterium isolated from the caecum of an obese mouse.</title>
        <authorList>
            <person name="Rasmussen T.S."/>
            <person name="Streidl T."/>
            <person name="Hitch T.C.A."/>
            <person name="Wortmann E."/>
            <person name="Deptula P."/>
            <person name="Hansen M."/>
            <person name="Nielsen D.S."/>
            <person name="Clavel T."/>
            <person name="Vogensen F.K."/>
        </authorList>
    </citation>
    <scope>NUCLEOTIDE SEQUENCE [LARGE SCALE GENOMIC DNA]</scope>
    <source>
        <strain evidence="5 6">WCA-9-b2</strain>
    </source>
</reference>
<sequence>MSRKNWWKEAVVYQIYPKSFQDSNDDGIGDLQGIIQRLDYIKELGADVIWLNPIYQSPQVDNGYDISDYQSVNPDFGSLEDFKELLEETHRRKMKLILDMVLNHTSDEHIWFQESRKSKENPYRDFYIWRPARNGKEPNNWGNYFYEGEGSAWEWDEHTQEYYLHNYSKKMPDLNWNCQKMREQIYQMLRWWCDMGVDGFRLDAVNRLQKPAGFPDSHRPPAPPIGIHGYVVDREMCANQPGIHELLKKLNQEVFGRYDIMTVGETGNLKSDIALDYVGEESKEINMVFHFEIAKNPYLVTVPEFKEIQKRWAKVVEDGGWITQYLTNHDSPRQISRFGNDKEYRLESGKMLAMLMHTLPGTIYVYQGEEIGMVNVDFPSIEYYDEKYTVGKYHTMVEAGEDPVKALDSLKMMSRDNVRTPMQWNDSENAGFSKTKPWLAVNPNYKQINVEKDMSDKESVYYTYKTLIAMRKRHPVMVYGSYTPVMEEQENIVAYIRQYEEESWFMIFNFQEKSQKIKIPERLRNEKMNLLMSNYNKNDQEIMKPYEGRIYMLN</sequence>
<dbReference type="InterPro" id="IPR017853">
    <property type="entry name" value="GH"/>
</dbReference>
<dbReference type="SUPFAM" id="SSF51011">
    <property type="entry name" value="Glycosyl hydrolase domain"/>
    <property type="match status" value="1"/>
</dbReference>
<gene>
    <name evidence="5" type="ORF">GN277_23505</name>
</gene>
<dbReference type="Gene3D" id="2.60.40.1180">
    <property type="entry name" value="Golgi alpha-mannosidase II"/>
    <property type="match status" value="1"/>
</dbReference>
<dbReference type="FunFam" id="2.60.40.1180:FF:000007">
    <property type="entry name" value="Sucrose isomerase"/>
    <property type="match status" value="1"/>
</dbReference>
<dbReference type="AlphaFoldDB" id="A0A7X3MKP6"/>
<dbReference type="EMBL" id="WUQX01000001">
    <property type="protein sequence ID" value="MXP78213.1"/>
    <property type="molecule type" value="Genomic_DNA"/>
</dbReference>
<dbReference type="CDD" id="cd11333">
    <property type="entry name" value="AmyAc_SI_OligoGlu_DGase"/>
    <property type="match status" value="1"/>
</dbReference>